<feature type="disulfide bond" evidence="6">
    <location>
        <begin position="420"/>
        <end position="447"/>
    </location>
</feature>
<dbReference type="PROSITE" id="PS50240">
    <property type="entry name" value="TRYPSIN_DOM"/>
    <property type="match status" value="3"/>
</dbReference>
<dbReference type="FunFam" id="2.40.10.10:FF:000003">
    <property type="entry name" value="Transmembrane serine protease 3"/>
    <property type="match status" value="1"/>
</dbReference>
<name>A0A6P6IEP9_PUMCO</name>
<accession>A0A6P6IEP9</accession>
<dbReference type="PROSITE" id="PS01180">
    <property type="entry name" value="CUB"/>
    <property type="match status" value="3"/>
</dbReference>
<dbReference type="InterPro" id="IPR001314">
    <property type="entry name" value="Peptidase_S1A"/>
</dbReference>
<feature type="chain" id="PRO_5027983469" evidence="9">
    <location>
        <begin position="23"/>
        <end position="1453"/>
    </location>
</feature>
<dbReference type="GeneID" id="112867829"/>
<feature type="domain" description="Peptidase S1" evidence="11">
    <location>
        <begin position="577"/>
        <end position="812"/>
    </location>
</feature>
<keyword evidence="4 6" id="KW-1015">Disulfide bond</keyword>
<evidence type="ECO:0000256" key="5">
    <source>
        <dbReference type="ARBA" id="ARBA00024195"/>
    </source>
</evidence>
<evidence type="ECO:0000259" key="11">
    <source>
        <dbReference type="PROSITE" id="PS50240"/>
    </source>
</evidence>
<dbReference type="CDD" id="cd00041">
    <property type="entry name" value="CUB"/>
    <property type="match status" value="3"/>
</dbReference>
<dbReference type="InterPro" id="IPR043504">
    <property type="entry name" value="Peptidase_S1_PA_chymotrypsin"/>
</dbReference>
<evidence type="ECO:0000259" key="10">
    <source>
        <dbReference type="PROSITE" id="PS01180"/>
    </source>
</evidence>
<dbReference type="FunFam" id="2.40.10.10:FF:000002">
    <property type="entry name" value="Transmembrane protease serine"/>
    <property type="match status" value="1"/>
</dbReference>
<keyword evidence="9" id="KW-0732">Signal</keyword>
<evidence type="ECO:0000256" key="8">
    <source>
        <dbReference type="SAM" id="MobiDB-lite"/>
    </source>
</evidence>
<evidence type="ECO:0000256" key="7">
    <source>
        <dbReference type="RuleBase" id="RU363034"/>
    </source>
</evidence>
<dbReference type="PRINTS" id="PR00722">
    <property type="entry name" value="CHYMOTRYPSIN"/>
</dbReference>
<feature type="region of interest" description="Disordered" evidence="8">
    <location>
        <begin position="827"/>
        <end position="846"/>
    </location>
</feature>
<keyword evidence="1 7" id="KW-0645">Protease</keyword>
<dbReference type="InterPro" id="IPR018114">
    <property type="entry name" value="TRYPSIN_HIS"/>
</dbReference>
<evidence type="ECO:0000256" key="1">
    <source>
        <dbReference type="ARBA" id="ARBA00022670"/>
    </source>
</evidence>
<dbReference type="RefSeq" id="XP_025786655.1">
    <property type="nucleotide sequence ID" value="XM_025930870.1"/>
</dbReference>
<dbReference type="InterPro" id="IPR000859">
    <property type="entry name" value="CUB_dom"/>
</dbReference>
<dbReference type="KEGG" id="pcoo:112867829"/>
<evidence type="ECO:0000256" key="2">
    <source>
        <dbReference type="ARBA" id="ARBA00022801"/>
    </source>
</evidence>
<evidence type="ECO:0000313" key="12">
    <source>
        <dbReference type="Proteomes" id="UP000515131"/>
    </source>
</evidence>
<keyword evidence="3 7" id="KW-0720">Serine protease</keyword>
<reference evidence="13" key="1">
    <citation type="submission" date="2025-08" db="UniProtKB">
        <authorList>
            <consortium name="RefSeq"/>
        </authorList>
    </citation>
    <scope>IDENTIFICATION</scope>
    <source>
        <tissue evidence="13">Blood</tissue>
    </source>
</reference>
<dbReference type="Pfam" id="PF00089">
    <property type="entry name" value="Trypsin"/>
    <property type="match status" value="4"/>
</dbReference>
<feature type="domain" description="CUB" evidence="10">
    <location>
        <begin position="297"/>
        <end position="410"/>
    </location>
</feature>
<comment type="similarity">
    <text evidence="5">Belongs to the peptidase S1 family. CLIP subfamily.</text>
</comment>
<protein>
    <submittedName>
        <fullName evidence="13">Ovochymase-1</fullName>
    </submittedName>
</protein>
<dbReference type="FunFam" id="2.60.120.290:FF:000013">
    <property type="entry name" value="Membrane frizzled-related protein"/>
    <property type="match status" value="1"/>
</dbReference>
<dbReference type="InterPro" id="IPR033116">
    <property type="entry name" value="TRYPSIN_SER"/>
</dbReference>
<keyword evidence="12" id="KW-1185">Reference proteome</keyword>
<feature type="domain" description="CUB" evidence="10">
    <location>
        <begin position="420"/>
        <end position="532"/>
    </location>
</feature>
<evidence type="ECO:0000256" key="6">
    <source>
        <dbReference type="PROSITE-ProRule" id="PRU00059"/>
    </source>
</evidence>
<dbReference type="GO" id="GO:0006508">
    <property type="term" value="P:proteolysis"/>
    <property type="evidence" value="ECO:0007669"/>
    <property type="project" value="UniProtKB-KW"/>
</dbReference>
<dbReference type="PANTHER" id="PTHR24252:SF18">
    <property type="entry name" value="OVOCHYMASE 1"/>
    <property type="match status" value="1"/>
</dbReference>
<feature type="domain" description="Peptidase S1" evidence="11">
    <location>
        <begin position="1257"/>
        <end position="1450"/>
    </location>
</feature>
<evidence type="ECO:0000256" key="9">
    <source>
        <dbReference type="SAM" id="SignalP"/>
    </source>
</evidence>
<organism evidence="12 13">
    <name type="scientific">Puma concolor</name>
    <name type="common">Mountain lion</name>
    <name type="synonym">Felis concolor</name>
    <dbReference type="NCBI Taxonomy" id="9696"/>
    <lineage>
        <taxon>Eukaryota</taxon>
        <taxon>Metazoa</taxon>
        <taxon>Chordata</taxon>
        <taxon>Craniata</taxon>
        <taxon>Vertebrata</taxon>
        <taxon>Euteleostomi</taxon>
        <taxon>Mammalia</taxon>
        <taxon>Eutheria</taxon>
        <taxon>Laurasiatheria</taxon>
        <taxon>Carnivora</taxon>
        <taxon>Feliformia</taxon>
        <taxon>Felidae</taxon>
        <taxon>Felinae</taxon>
        <taxon>Puma</taxon>
    </lineage>
</organism>
<dbReference type="SMART" id="SM00020">
    <property type="entry name" value="Tryp_SPc"/>
    <property type="match status" value="3"/>
</dbReference>
<dbReference type="PROSITE" id="PS00134">
    <property type="entry name" value="TRYPSIN_HIS"/>
    <property type="match status" value="3"/>
</dbReference>
<dbReference type="InterPro" id="IPR009003">
    <property type="entry name" value="Peptidase_S1_PA"/>
</dbReference>
<feature type="domain" description="Peptidase S1" evidence="11">
    <location>
        <begin position="43"/>
        <end position="294"/>
    </location>
</feature>
<evidence type="ECO:0000313" key="13">
    <source>
        <dbReference type="RefSeq" id="XP_025786655.1"/>
    </source>
</evidence>
<feature type="signal peptide" evidence="9">
    <location>
        <begin position="1"/>
        <end position="22"/>
    </location>
</feature>
<feature type="domain" description="CUB" evidence="10">
    <location>
        <begin position="846"/>
        <end position="960"/>
    </location>
</feature>
<comment type="caution">
    <text evidence="6">Lacks conserved residue(s) required for the propagation of feature annotation.</text>
</comment>
<dbReference type="Gene3D" id="2.60.120.290">
    <property type="entry name" value="Spermadhesin, CUB domain"/>
    <property type="match status" value="4"/>
</dbReference>
<proteinExistence type="inferred from homology"/>
<dbReference type="FunFam" id="2.40.10.10:FF:000068">
    <property type="entry name" value="transmembrane protease serine 2"/>
    <property type="match status" value="2"/>
</dbReference>
<gene>
    <name evidence="13" type="primary">OVCH1</name>
</gene>
<dbReference type="GO" id="GO:0004252">
    <property type="term" value="F:serine-type endopeptidase activity"/>
    <property type="evidence" value="ECO:0007669"/>
    <property type="project" value="InterPro"/>
</dbReference>
<dbReference type="CDD" id="cd00190">
    <property type="entry name" value="Tryp_SPc"/>
    <property type="match status" value="3"/>
</dbReference>
<dbReference type="PROSITE" id="PS00135">
    <property type="entry name" value="TRYPSIN_SER"/>
    <property type="match status" value="1"/>
</dbReference>
<dbReference type="InterPro" id="IPR035914">
    <property type="entry name" value="Sperma_CUB_dom_sf"/>
</dbReference>
<evidence type="ECO:0000256" key="4">
    <source>
        <dbReference type="ARBA" id="ARBA00023157"/>
    </source>
</evidence>
<dbReference type="Proteomes" id="UP000515131">
    <property type="component" value="Unplaced"/>
</dbReference>
<dbReference type="InterPro" id="IPR001254">
    <property type="entry name" value="Trypsin_dom"/>
</dbReference>
<dbReference type="SUPFAM" id="SSF50494">
    <property type="entry name" value="Trypsin-like serine proteases"/>
    <property type="match status" value="3"/>
</dbReference>
<sequence length="1453" mass="159137">MRELAGAGLLLLLAVGLPQSLGLKCGIPAVDVERRTTVLDSGFFSGSTRWRDSAVGGQPWQVSLKLGEHRFCAGSLIQDDLVVTAAHCLVGLDEKQIKSLTVTGGHNLFPEGKQEQKIPVSKMIIHPEYNRLGYMSSDIALLYLKHKVKFGTAVQPICLPHKDDKFEAGLLCMTSGWCKISETSEYSDVLQEVELPIMDDRTCNSVLTGMNFPLLGRTMMCASFPDGEKEACQGDSGSPFVCRRGNGIWVLAGITSQGAGWTRGWPLRNNHRRASPGIFSKVFELMDFITQNTFTDCRSERTVLFGENGKIRYHHSKESSCSHNCLCMWKIMVPEDKIILIKFASLDIQNQVGCDHGYISLQSSNGVLISKVCGDKLPSPLLTETSEATVTFVSDPENGGSSFELTFTAVQKHSEAGSGCGSVAVLVEEGMIHSASYPDSYPMNVKCHWFIRAPEKHIIKLEFEDFITEFSPNCIYDAVVIYGDPEEEHELAKLCGILNPTPIFSPHNMLLIHFKSDGENNFRGFKASFTFLLSDSSNQVGSTSPPQTNLVSSAKLIPYGICGIPPFSLQWLSRRTVVGEEACPHCWPWQVGVRFQGSHQCGGAILNPTWILTAAHCVQSKNNPLFWTIVAGDHDRTLKESTEQVRRAKHVVVHEDFDSRIFDSDIALIQLSSPLVFNSVVRPACLPESTEPLFSSEICAVTGWGSISEGGGLARRLQQIQVLVLEREVCEHAYRSHPGGITERMICAGFATSGGKDFCQGDSGGPLVCRHDKGPFVLYGIVSWGAGCAQTRKPDVFARVSVFLDWIQSKIKGPASLQINNERKTLTRQQLPPPTPSIDNESGPGCYSEVELEEPRGFFSTPRYPLDYRGKLECSWVLRISPSSMAKMTVEYLSLPGSPICPDSVMTIYEESHSKRRVSGELCGRGLYPMIFMSSGPLVRVTFRSLVQGALGISYIVFRVQGPKGSKTPKLLQSSNQEHVATYEDVILTEPGGIIQIPRYSHRTSMSCHWKLLAPLDHIIRLDIINFQMKSTPLACQGHIWVYEGFGSGKKLIGIGLSKVTNDIPTSRSNSSFSAPTAFGPDKLTFLLESICLGLKETTLWLLSYLTGLLQRLLAGCSSFSLPLKVEVSLDPVLDSHFFFTYSMKGKIKVNDQAHLCGSKKEFVLISSGAYLTINFKTDQSVGERGFKLILEDTVQKHSQKSNMGTQLPINEVTVETSPGKQPTPDTCGIPGVDPFLMEGSKRNTNVPPTRLGEPRVVGGHAAPAKSWPWLVSLQHQGQHFCGGALIAKQWVLTAAHCNFSTITDGLVIGRSSLSNIGNGDLLPVKAIYTHPGFTQFPPTDDLSLLRLENPVELEDEFSKTMQQAAVPLISSTSCRSYWGLDIKNTNICGGAAGSSSCMGDSGGPLQCVQDGQYKLIGIVSWGSSNCQPTAPTVFARISAYRDWITSVTGGEV</sequence>
<evidence type="ECO:0000256" key="3">
    <source>
        <dbReference type="ARBA" id="ARBA00022825"/>
    </source>
</evidence>
<keyword evidence="2 7" id="KW-0378">Hydrolase</keyword>
<dbReference type="Gene3D" id="2.40.10.10">
    <property type="entry name" value="Trypsin-like serine proteases"/>
    <property type="match status" value="4"/>
</dbReference>
<dbReference type="PANTHER" id="PTHR24252">
    <property type="entry name" value="ACROSIN-RELATED"/>
    <property type="match status" value="1"/>
</dbReference>
<dbReference type="Pfam" id="PF00431">
    <property type="entry name" value="CUB"/>
    <property type="match status" value="3"/>
</dbReference>
<dbReference type="CTD" id="341350"/>
<dbReference type="SUPFAM" id="SSF49854">
    <property type="entry name" value="Spermadhesin, CUB domain"/>
    <property type="match status" value="4"/>
</dbReference>
<dbReference type="SMART" id="SM00042">
    <property type="entry name" value="CUB"/>
    <property type="match status" value="4"/>
</dbReference>